<geneLocation type="plasmid" evidence="1">
    <name>unnamed</name>
</geneLocation>
<dbReference type="InterPro" id="IPR008421">
    <property type="entry name" value="Borrelia_lipoprotein_PFam54/60"/>
</dbReference>
<dbReference type="HOGENOM" id="CLU_1522339_0_0_12"/>
<dbReference type="Pfam" id="PF05714">
    <property type="entry name" value="PFam54_60"/>
    <property type="match status" value="1"/>
</dbReference>
<accession>W5SJZ2</accession>
<name>W5SJZ2_9SPIR</name>
<organism evidence="1">
    <name type="scientific">Borrelia crocidurae DOU</name>
    <dbReference type="NCBI Taxonomy" id="1293575"/>
    <lineage>
        <taxon>Bacteria</taxon>
        <taxon>Pseudomonadati</taxon>
        <taxon>Spirochaetota</taxon>
        <taxon>Spirochaetia</taxon>
        <taxon>Spirochaetales</taxon>
        <taxon>Borreliaceae</taxon>
        <taxon>Borrelia</taxon>
    </lineage>
</organism>
<reference evidence="1" key="1">
    <citation type="submission" date="2013-02" db="EMBL/GenBank/DDBJ databases">
        <title>Comparative genomics of Borrelia species.</title>
        <authorList>
            <person name="Schwan T.G."/>
            <person name="Raffel S.J."/>
            <person name="Porcella S.F."/>
        </authorList>
    </citation>
    <scope>NUCLEOTIDE SEQUENCE</scope>
    <source>
        <strain evidence="1">DOU</strain>
        <plasmid evidence="1">unnamed</plasmid>
    </source>
</reference>
<evidence type="ECO:0000313" key="1">
    <source>
        <dbReference type="EMBL" id="AHH07444.1"/>
    </source>
</evidence>
<dbReference type="EMBL" id="CP004316">
    <property type="protein sequence ID" value="AHH07444.1"/>
    <property type="molecule type" value="Genomic_DNA"/>
</dbReference>
<protein>
    <submittedName>
        <fullName evidence="1">Putative membrane spanning protein</fullName>
    </submittedName>
</protein>
<keyword evidence="1" id="KW-0614">Plasmid</keyword>
<sequence>MEMNSYMAIGSNIRGANAEAGRAARREVYLTFGYNYRFIRAFGEFAKKLVETPALLTKNKVKLKDFLIKIRKYAKAYYLDVYDTLKKNLSNLESLSAKDVKSLSTKLGALKIAKSTLVSNVVQPLKNKYPIIEKYLVNPLSSSMPVNITVDEIETYWKTLSGKFNSSCDEIIRISGEIKEILGRIRIKG</sequence>
<proteinExistence type="predicted"/>
<dbReference type="AlphaFoldDB" id="W5SJZ2"/>
<dbReference type="Gene3D" id="1.10.3160.10">
    <property type="entry name" value="Bbcrasp-1"/>
    <property type="match status" value="1"/>
</dbReference>
<gene>
    <name evidence="1" type="ORF">BCD_1378</name>
</gene>